<dbReference type="EMBL" id="HBUF01547616">
    <property type="protein sequence ID" value="CAG6757679.1"/>
    <property type="molecule type" value="Transcribed_RNA"/>
</dbReference>
<accession>A0A8D9EL60</accession>
<sequence length="108" mass="12377">MEWFPRDFTLWSLKNWSPNSSEITLHILDWTPHPKINPGYGPVGTHIINLILSPPPKKNYNYAPRITVGTHFDNPSFPVLDARLKIASRCLLQTFKINEGEEALCTTF</sequence>
<dbReference type="AlphaFoldDB" id="A0A8D9EL60"/>
<dbReference type="EMBL" id="HBUF01547615">
    <property type="protein sequence ID" value="CAG6757678.1"/>
    <property type="molecule type" value="Transcribed_RNA"/>
</dbReference>
<organism evidence="1">
    <name type="scientific">Cacopsylla melanoneura</name>
    <dbReference type="NCBI Taxonomy" id="428564"/>
    <lineage>
        <taxon>Eukaryota</taxon>
        <taxon>Metazoa</taxon>
        <taxon>Ecdysozoa</taxon>
        <taxon>Arthropoda</taxon>
        <taxon>Hexapoda</taxon>
        <taxon>Insecta</taxon>
        <taxon>Pterygota</taxon>
        <taxon>Neoptera</taxon>
        <taxon>Paraneoptera</taxon>
        <taxon>Hemiptera</taxon>
        <taxon>Sternorrhyncha</taxon>
        <taxon>Psylloidea</taxon>
        <taxon>Psyllidae</taxon>
        <taxon>Psyllinae</taxon>
        <taxon>Cacopsylla</taxon>
    </lineage>
</organism>
<proteinExistence type="predicted"/>
<protein>
    <submittedName>
        <fullName evidence="1">Uncharacterized protein</fullName>
    </submittedName>
</protein>
<reference evidence="1" key="1">
    <citation type="submission" date="2021-05" db="EMBL/GenBank/DDBJ databases">
        <authorList>
            <person name="Alioto T."/>
            <person name="Alioto T."/>
            <person name="Gomez Garrido J."/>
        </authorList>
    </citation>
    <scope>NUCLEOTIDE SEQUENCE</scope>
</reference>
<name>A0A8D9EL60_9HEMI</name>
<evidence type="ECO:0000313" key="1">
    <source>
        <dbReference type="EMBL" id="CAG6757676.1"/>
    </source>
</evidence>
<dbReference type="EMBL" id="HBUF01547614">
    <property type="protein sequence ID" value="CAG6757676.1"/>
    <property type="molecule type" value="Transcribed_RNA"/>
</dbReference>